<dbReference type="AlphaFoldDB" id="R0HFG5"/>
<protein>
    <submittedName>
        <fullName evidence="1">Uncharacterized protein</fullName>
    </submittedName>
</protein>
<keyword evidence="2" id="KW-1185">Reference proteome</keyword>
<organism evidence="1 2">
    <name type="scientific">Capsella rubella</name>
    <dbReference type="NCBI Taxonomy" id="81985"/>
    <lineage>
        <taxon>Eukaryota</taxon>
        <taxon>Viridiplantae</taxon>
        <taxon>Streptophyta</taxon>
        <taxon>Embryophyta</taxon>
        <taxon>Tracheophyta</taxon>
        <taxon>Spermatophyta</taxon>
        <taxon>Magnoliopsida</taxon>
        <taxon>eudicotyledons</taxon>
        <taxon>Gunneridae</taxon>
        <taxon>Pentapetalae</taxon>
        <taxon>rosids</taxon>
        <taxon>malvids</taxon>
        <taxon>Brassicales</taxon>
        <taxon>Brassicaceae</taxon>
        <taxon>Camelineae</taxon>
        <taxon>Capsella</taxon>
    </lineage>
</organism>
<evidence type="ECO:0000313" key="1">
    <source>
        <dbReference type="EMBL" id="EOA22488.1"/>
    </source>
</evidence>
<accession>R0HFG5</accession>
<gene>
    <name evidence="1" type="ORF">CARUB_v10003141mg</name>
</gene>
<dbReference type="Proteomes" id="UP000029121">
    <property type="component" value="Unassembled WGS sequence"/>
</dbReference>
<sequence length="136" mass="15662">MKILILTKIVSYVVEEGVGELKNWIRTEKEGKLAVMSPETLAVVSLLLAFRVGDLNESLIVIETVKDVYPVAELAYYMLLSCAVCLNTADLLAFKNEYCYESHIRNADTLMFHIYIVGQRRCETFSEKWHFFDFPK</sequence>
<reference evidence="2" key="1">
    <citation type="journal article" date="2013" name="Nat. Genet.">
        <title>The Capsella rubella genome and the genomic consequences of rapid mating system evolution.</title>
        <authorList>
            <person name="Slotte T."/>
            <person name="Hazzouri K.M."/>
            <person name="Agren J.A."/>
            <person name="Koenig D."/>
            <person name="Maumus F."/>
            <person name="Guo Y.L."/>
            <person name="Steige K."/>
            <person name="Platts A.E."/>
            <person name="Escobar J.S."/>
            <person name="Newman L.K."/>
            <person name="Wang W."/>
            <person name="Mandakova T."/>
            <person name="Vello E."/>
            <person name="Smith L.M."/>
            <person name="Henz S.R."/>
            <person name="Steffen J."/>
            <person name="Takuno S."/>
            <person name="Brandvain Y."/>
            <person name="Coop G."/>
            <person name="Andolfatto P."/>
            <person name="Hu T.T."/>
            <person name="Blanchette M."/>
            <person name="Clark R.M."/>
            <person name="Quesneville H."/>
            <person name="Nordborg M."/>
            <person name="Gaut B.S."/>
            <person name="Lysak M.A."/>
            <person name="Jenkins J."/>
            <person name="Grimwood J."/>
            <person name="Chapman J."/>
            <person name="Prochnik S."/>
            <person name="Shu S."/>
            <person name="Rokhsar D."/>
            <person name="Schmutz J."/>
            <person name="Weigel D."/>
            <person name="Wright S.I."/>
        </authorList>
    </citation>
    <scope>NUCLEOTIDE SEQUENCE [LARGE SCALE GENOMIC DNA]</scope>
    <source>
        <strain evidence="2">cv. Monte Gargano</strain>
    </source>
</reference>
<proteinExistence type="predicted"/>
<name>R0HFG5_9BRAS</name>
<dbReference type="EMBL" id="KB870810">
    <property type="protein sequence ID" value="EOA22488.1"/>
    <property type="molecule type" value="Genomic_DNA"/>
</dbReference>
<evidence type="ECO:0000313" key="2">
    <source>
        <dbReference type="Proteomes" id="UP000029121"/>
    </source>
</evidence>